<dbReference type="InterPro" id="IPR018114">
    <property type="entry name" value="TRYPSIN_HIS"/>
</dbReference>
<keyword evidence="5" id="KW-0325">Glycoprotein</keyword>
<comment type="caution">
    <text evidence="12">The sequence shown here is derived from an EMBL/GenBank/DDBJ whole genome shotgun (WGS) entry which is preliminary data.</text>
</comment>
<reference evidence="12" key="1">
    <citation type="journal article" date="2023" name="Science">
        <title>Genome structures resolve the early diversification of teleost fishes.</title>
        <authorList>
            <person name="Parey E."/>
            <person name="Louis A."/>
            <person name="Montfort J."/>
            <person name="Bouchez O."/>
            <person name="Roques C."/>
            <person name="Iampietro C."/>
            <person name="Lluch J."/>
            <person name="Castinel A."/>
            <person name="Donnadieu C."/>
            <person name="Desvignes T."/>
            <person name="Floi Bucao C."/>
            <person name="Jouanno E."/>
            <person name="Wen M."/>
            <person name="Mejri S."/>
            <person name="Dirks R."/>
            <person name="Jansen H."/>
            <person name="Henkel C."/>
            <person name="Chen W.J."/>
            <person name="Zahm M."/>
            <person name="Cabau C."/>
            <person name="Klopp C."/>
            <person name="Thompson A.W."/>
            <person name="Robinson-Rechavi M."/>
            <person name="Braasch I."/>
            <person name="Lecointre G."/>
            <person name="Bobe J."/>
            <person name="Postlethwait J.H."/>
            <person name="Berthelot C."/>
            <person name="Roest Crollius H."/>
            <person name="Guiguen Y."/>
        </authorList>
    </citation>
    <scope>NUCLEOTIDE SEQUENCE</scope>
    <source>
        <strain evidence="12">Concon-B</strain>
    </source>
</reference>
<keyword evidence="1 7" id="KW-0645">Protease</keyword>
<feature type="domain" description="Peptidase S1" evidence="10">
    <location>
        <begin position="301"/>
        <end position="538"/>
    </location>
</feature>
<feature type="transmembrane region" description="Helical" evidence="9">
    <location>
        <begin position="112"/>
        <end position="134"/>
    </location>
</feature>
<dbReference type="Proteomes" id="UP001152803">
    <property type="component" value="Unassembled WGS sequence"/>
</dbReference>
<proteinExistence type="predicted"/>
<sequence length="542" mass="58510">MTDSSYRNRSSRRITAMLFPSAIKPTSHSPAHLLPVPMAQHDKSDLPPPYSEAVQIQPPSYGGLVYGMEGPYPLSQPHYIPQPGPPIRPYPTHHIQPPPRKQKRLCCGSTRCYGGSGVTAALLVLLGVAIWLGVHYSSRILLGYGSGGLVDFDGGAADEDGDGNGGGGNRPGPAMQDSCPNDTVLCDMTRDCEMGSDETVCVRFGREAGLMVKTAQDGRFLPVCSEGWSQEYADNTCAQMGFRKSYKTGSIDSQPLTALTVTARGSRPIHGLVNVSSSCPGEKTVSLACVDCGNQQSTARIIGGMAAQGGDWPWQASLHYLGAHVCGGSLVAPDFVVTAAHCFPRSSPSGSDASIWKVYLGNFTQDNLPTPYYVESIILNENYDSKTNDQDIALLKLTEPVAFSSTIQPVCLPAFNQRFSIRDKCWTTGYGRTEERVEEGSRTLMEVKVDLIDTGVCNSSRVYDGNLSKNMLCAGNLEEGGRDSCQGDSGGPLVCEAEDRRWYLVGVTSWGSGCGQSMRPGVYSNVRSLLPWVYSRMQQNRP</sequence>
<dbReference type="InterPro" id="IPR001190">
    <property type="entry name" value="SRCR"/>
</dbReference>
<dbReference type="EMBL" id="JAFJMO010000014">
    <property type="protein sequence ID" value="KAJ8256526.1"/>
    <property type="molecule type" value="Genomic_DNA"/>
</dbReference>
<evidence type="ECO:0000256" key="6">
    <source>
        <dbReference type="PROSITE-ProRule" id="PRU00196"/>
    </source>
</evidence>
<keyword evidence="3 7" id="KW-0720">Serine protease</keyword>
<dbReference type="Gene3D" id="2.40.10.10">
    <property type="entry name" value="Trypsin-like serine proteases"/>
    <property type="match status" value="1"/>
</dbReference>
<feature type="region of interest" description="Disordered" evidence="8">
    <location>
        <begin position="155"/>
        <end position="176"/>
    </location>
</feature>
<dbReference type="SMART" id="SM00020">
    <property type="entry name" value="Tryp_SPc"/>
    <property type="match status" value="1"/>
</dbReference>
<accession>A0A9Q1D2Q2</accession>
<dbReference type="SUPFAM" id="SSF50494">
    <property type="entry name" value="Trypsin-like serine proteases"/>
    <property type="match status" value="1"/>
</dbReference>
<evidence type="ECO:0000256" key="9">
    <source>
        <dbReference type="SAM" id="Phobius"/>
    </source>
</evidence>
<feature type="domain" description="SRCR" evidence="11">
    <location>
        <begin position="212"/>
        <end position="292"/>
    </location>
</feature>
<dbReference type="PROSITE" id="PS50240">
    <property type="entry name" value="TRYPSIN_DOM"/>
    <property type="match status" value="1"/>
</dbReference>
<dbReference type="Gene3D" id="3.10.250.10">
    <property type="entry name" value="SRCR-like domain"/>
    <property type="match status" value="1"/>
</dbReference>
<dbReference type="OrthoDB" id="6380398at2759"/>
<name>A0A9Q1D2Q2_CONCO</name>
<dbReference type="GO" id="GO:0006508">
    <property type="term" value="P:proteolysis"/>
    <property type="evidence" value="ECO:0007669"/>
    <property type="project" value="UniProtKB-KW"/>
</dbReference>
<dbReference type="PANTHER" id="PTHR24252:SF27">
    <property type="entry name" value="TRANSMEMBRANE PROTEASE SERINE 3-LIKE"/>
    <property type="match status" value="1"/>
</dbReference>
<dbReference type="PROSITE" id="PS00134">
    <property type="entry name" value="TRYPSIN_HIS"/>
    <property type="match status" value="1"/>
</dbReference>
<keyword evidence="4" id="KW-1015">Disulfide bond</keyword>
<dbReference type="InterPro" id="IPR036772">
    <property type="entry name" value="SRCR-like_dom_sf"/>
</dbReference>
<evidence type="ECO:0008006" key="14">
    <source>
        <dbReference type="Google" id="ProtNLM"/>
    </source>
</evidence>
<keyword evidence="9" id="KW-1133">Transmembrane helix</keyword>
<evidence type="ECO:0000256" key="7">
    <source>
        <dbReference type="RuleBase" id="RU363034"/>
    </source>
</evidence>
<dbReference type="GO" id="GO:0016020">
    <property type="term" value="C:membrane"/>
    <property type="evidence" value="ECO:0007669"/>
    <property type="project" value="InterPro"/>
</dbReference>
<dbReference type="InterPro" id="IPR043504">
    <property type="entry name" value="Peptidase_S1_PA_chymotrypsin"/>
</dbReference>
<organism evidence="12 13">
    <name type="scientific">Conger conger</name>
    <name type="common">Conger eel</name>
    <name type="synonym">Muraena conger</name>
    <dbReference type="NCBI Taxonomy" id="82655"/>
    <lineage>
        <taxon>Eukaryota</taxon>
        <taxon>Metazoa</taxon>
        <taxon>Chordata</taxon>
        <taxon>Craniata</taxon>
        <taxon>Vertebrata</taxon>
        <taxon>Euteleostomi</taxon>
        <taxon>Actinopterygii</taxon>
        <taxon>Neopterygii</taxon>
        <taxon>Teleostei</taxon>
        <taxon>Anguilliformes</taxon>
        <taxon>Congridae</taxon>
        <taxon>Conger</taxon>
    </lineage>
</organism>
<keyword evidence="9" id="KW-0472">Membrane</keyword>
<gene>
    <name evidence="12" type="ORF">COCON_G00186780</name>
</gene>
<evidence type="ECO:0000256" key="3">
    <source>
        <dbReference type="ARBA" id="ARBA00022825"/>
    </source>
</evidence>
<evidence type="ECO:0000256" key="2">
    <source>
        <dbReference type="ARBA" id="ARBA00022801"/>
    </source>
</evidence>
<dbReference type="GO" id="GO:0004252">
    <property type="term" value="F:serine-type endopeptidase activity"/>
    <property type="evidence" value="ECO:0007669"/>
    <property type="project" value="InterPro"/>
</dbReference>
<dbReference type="InterPro" id="IPR001254">
    <property type="entry name" value="Trypsin_dom"/>
</dbReference>
<dbReference type="PRINTS" id="PR00722">
    <property type="entry name" value="CHYMOTRYPSIN"/>
</dbReference>
<keyword evidence="2 7" id="KW-0378">Hydrolase</keyword>
<keyword evidence="13" id="KW-1185">Reference proteome</keyword>
<keyword evidence="9" id="KW-0812">Transmembrane</keyword>
<evidence type="ECO:0000259" key="10">
    <source>
        <dbReference type="PROSITE" id="PS50240"/>
    </source>
</evidence>
<dbReference type="InterPro" id="IPR033116">
    <property type="entry name" value="TRYPSIN_SER"/>
</dbReference>
<evidence type="ECO:0000256" key="8">
    <source>
        <dbReference type="SAM" id="MobiDB-lite"/>
    </source>
</evidence>
<evidence type="ECO:0000313" key="12">
    <source>
        <dbReference type="EMBL" id="KAJ8256526.1"/>
    </source>
</evidence>
<comment type="caution">
    <text evidence="6">Lacks conserved residue(s) required for the propagation of feature annotation.</text>
</comment>
<dbReference type="InterPro" id="IPR001314">
    <property type="entry name" value="Peptidase_S1A"/>
</dbReference>
<evidence type="ECO:0000256" key="5">
    <source>
        <dbReference type="ARBA" id="ARBA00023180"/>
    </source>
</evidence>
<dbReference type="InterPro" id="IPR009003">
    <property type="entry name" value="Peptidase_S1_PA"/>
</dbReference>
<evidence type="ECO:0000313" key="13">
    <source>
        <dbReference type="Proteomes" id="UP001152803"/>
    </source>
</evidence>
<dbReference type="PROSITE" id="PS50287">
    <property type="entry name" value="SRCR_2"/>
    <property type="match status" value="1"/>
</dbReference>
<evidence type="ECO:0000256" key="4">
    <source>
        <dbReference type="ARBA" id="ARBA00023157"/>
    </source>
</evidence>
<dbReference type="SUPFAM" id="SSF56487">
    <property type="entry name" value="SRCR-like"/>
    <property type="match status" value="1"/>
</dbReference>
<dbReference type="PANTHER" id="PTHR24252">
    <property type="entry name" value="ACROSIN-RELATED"/>
    <property type="match status" value="1"/>
</dbReference>
<dbReference type="AlphaFoldDB" id="A0A9Q1D2Q2"/>
<dbReference type="PROSITE" id="PS00135">
    <property type="entry name" value="TRYPSIN_SER"/>
    <property type="match status" value="1"/>
</dbReference>
<dbReference type="Pfam" id="PF15494">
    <property type="entry name" value="SRCR_2"/>
    <property type="match status" value="1"/>
</dbReference>
<dbReference type="CDD" id="cd00190">
    <property type="entry name" value="Tryp_SPc"/>
    <property type="match status" value="1"/>
</dbReference>
<dbReference type="Pfam" id="PF00089">
    <property type="entry name" value="Trypsin"/>
    <property type="match status" value="1"/>
</dbReference>
<protein>
    <recommendedName>
        <fullName evidence="14">Transmembrane protease serine 13-like</fullName>
    </recommendedName>
</protein>
<evidence type="ECO:0000256" key="1">
    <source>
        <dbReference type="ARBA" id="ARBA00022670"/>
    </source>
</evidence>
<dbReference type="FunFam" id="2.40.10.10:FF:000003">
    <property type="entry name" value="Transmembrane serine protease 3"/>
    <property type="match status" value="1"/>
</dbReference>
<evidence type="ECO:0000259" key="11">
    <source>
        <dbReference type="PROSITE" id="PS50287"/>
    </source>
</evidence>